<dbReference type="FunFam" id="1.25.40.10:FF:000842">
    <property type="entry name" value="Pentatricopeptide repeat-containing protein mitochondrial"/>
    <property type="match status" value="1"/>
</dbReference>
<dbReference type="Proteomes" id="UP001603857">
    <property type="component" value="Unassembled WGS sequence"/>
</dbReference>
<dbReference type="PANTHER" id="PTHR47926:SF436">
    <property type="entry name" value="PENTATRICOPEPTIDE REPEAT-CONTAINING PROTEIN ELI1, CHLOROPLASTIC-LIKE ISOFORM X2"/>
    <property type="match status" value="1"/>
</dbReference>
<evidence type="ECO:0000256" key="1">
    <source>
        <dbReference type="ARBA" id="ARBA00006643"/>
    </source>
</evidence>
<proteinExistence type="inferred from homology"/>
<dbReference type="NCBIfam" id="TIGR00756">
    <property type="entry name" value="PPR"/>
    <property type="match status" value="7"/>
</dbReference>
<dbReference type="PANTHER" id="PTHR47926">
    <property type="entry name" value="PENTATRICOPEPTIDE REPEAT-CONTAINING PROTEIN"/>
    <property type="match status" value="1"/>
</dbReference>
<accession>A0ABD1N4V0</accession>
<dbReference type="Pfam" id="PF01535">
    <property type="entry name" value="PPR"/>
    <property type="match status" value="6"/>
</dbReference>
<dbReference type="SUPFAM" id="SSF48452">
    <property type="entry name" value="TPR-like"/>
    <property type="match status" value="1"/>
</dbReference>
<reference evidence="4 5" key="1">
    <citation type="submission" date="2024-08" db="EMBL/GenBank/DDBJ databases">
        <title>Insights into the chromosomal genome structure of Flemingia macrophylla.</title>
        <authorList>
            <person name="Ding Y."/>
            <person name="Zhao Y."/>
            <person name="Bi W."/>
            <person name="Wu M."/>
            <person name="Zhao G."/>
            <person name="Gong Y."/>
            <person name="Li W."/>
            <person name="Zhang P."/>
        </authorList>
    </citation>
    <scope>NUCLEOTIDE SEQUENCE [LARGE SCALE GENOMIC DNA]</scope>
    <source>
        <strain evidence="4">DYQJB</strain>
        <tissue evidence="4">Leaf</tissue>
    </source>
</reference>
<feature type="repeat" description="PPR" evidence="3">
    <location>
        <begin position="188"/>
        <end position="222"/>
    </location>
</feature>
<keyword evidence="2" id="KW-0677">Repeat</keyword>
<sequence>MKPVFVPPLNGTLARQRHRFFLLANLFSTTRDVYLTNLSIAGLCRAGNLSAARKLFDQTPAKDVVTWNTLLSAYWRHGFPQHAAALFHCMPLRNVVSWNSIIAACIRNGDLHHALRYFGAAPERNAASYNAVISGLARVGRVEEARRLFEEMPRPNVVSYTAMVEAYARAEGGIGRAMALFEAMPRRNAVSWTVIISGLVENGMCEDAWRVFVRMPQKSDVARTAMITGFCKEGKMEEARTLFEDIRCRDRVSWNIIITGYAQNGRGEEALTLFSQMIRTGMQPDDLTFVSVFTACASLALFEEGRQAHALVIQHGFDSDLSVSNALITMHSKCGGIVNSELVFGQISHPDIVSWNTMIAAFAQHGLYDKARSYFDQMVLVSVQPDGITFLNLLSACCRSGKVDESMNLFRLMVHKYGIPPRSEHYACIVDVMSRTGQLQRACRLIDEMPFKADSSIWGAVLAACNVHLNVELGELAARRILNLDPYNSGAYVMLSNIYAAAGMWKDVHRIRVLMKEQGVKKQRAYSWLQIGNKIHCFVGGDPSHPNIKDIHVALRRITLHMKVKSVYEEIFL</sequence>
<dbReference type="InterPro" id="IPR011990">
    <property type="entry name" value="TPR-like_helical_dom_sf"/>
</dbReference>
<protein>
    <recommendedName>
        <fullName evidence="6">Pentatricopeptide repeat-containing protein</fullName>
    </recommendedName>
</protein>
<dbReference type="Gene3D" id="1.25.40.10">
    <property type="entry name" value="Tetratricopeptide repeat domain"/>
    <property type="match status" value="5"/>
</dbReference>
<dbReference type="InterPro" id="IPR046848">
    <property type="entry name" value="E_motif"/>
</dbReference>
<dbReference type="InterPro" id="IPR002885">
    <property type="entry name" value="PPR_rpt"/>
</dbReference>
<evidence type="ECO:0008006" key="6">
    <source>
        <dbReference type="Google" id="ProtNLM"/>
    </source>
</evidence>
<name>A0ABD1N4V0_9FABA</name>
<dbReference type="InterPro" id="IPR046960">
    <property type="entry name" value="PPR_At4g14850-like_plant"/>
</dbReference>
<feature type="repeat" description="PPR" evidence="3">
    <location>
        <begin position="250"/>
        <end position="284"/>
    </location>
</feature>
<feature type="repeat" description="PPR" evidence="3">
    <location>
        <begin position="351"/>
        <end position="385"/>
    </location>
</feature>
<evidence type="ECO:0000256" key="2">
    <source>
        <dbReference type="ARBA" id="ARBA00022737"/>
    </source>
</evidence>
<comment type="similarity">
    <text evidence="1">Belongs to the PPR family. PCMP-H subfamily.</text>
</comment>
<gene>
    <name evidence="4" type="ORF">Fmac_004371</name>
</gene>
<feature type="repeat" description="PPR" evidence="3">
    <location>
        <begin position="63"/>
        <end position="97"/>
    </location>
</feature>
<dbReference type="EMBL" id="JBGMDY010000002">
    <property type="protein sequence ID" value="KAL2343086.1"/>
    <property type="molecule type" value="Genomic_DNA"/>
</dbReference>
<evidence type="ECO:0000313" key="5">
    <source>
        <dbReference type="Proteomes" id="UP001603857"/>
    </source>
</evidence>
<dbReference type="Pfam" id="PF20431">
    <property type="entry name" value="E_motif"/>
    <property type="match status" value="1"/>
</dbReference>
<dbReference type="FunFam" id="1.25.40.10:FF:000333">
    <property type="entry name" value="Pentatricopeptide repeat-containing protein"/>
    <property type="match status" value="1"/>
</dbReference>
<evidence type="ECO:0000256" key="3">
    <source>
        <dbReference type="PROSITE-ProRule" id="PRU00708"/>
    </source>
</evidence>
<organism evidence="4 5">
    <name type="scientific">Flemingia macrophylla</name>
    <dbReference type="NCBI Taxonomy" id="520843"/>
    <lineage>
        <taxon>Eukaryota</taxon>
        <taxon>Viridiplantae</taxon>
        <taxon>Streptophyta</taxon>
        <taxon>Embryophyta</taxon>
        <taxon>Tracheophyta</taxon>
        <taxon>Spermatophyta</taxon>
        <taxon>Magnoliopsida</taxon>
        <taxon>eudicotyledons</taxon>
        <taxon>Gunneridae</taxon>
        <taxon>Pentapetalae</taxon>
        <taxon>rosids</taxon>
        <taxon>fabids</taxon>
        <taxon>Fabales</taxon>
        <taxon>Fabaceae</taxon>
        <taxon>Papilionoideae</taxon>
        <taxon>50 kb inversion clade</taxon>
        <taxon>NPAAA clade</taxon>
        <taxon>indigoferoid/millettioid clade</taxon>
        <taxon>Phaseoleae</taxon>
        <taxon>Flemingia</taxon>
    </lineage>
</organism>
<dbReference type="AlphaFoldDB" id="A0ABD1N4V0"/>
<dbReference type="PROSITE" id="PS51375">
    <property type="entry name" value="PPR"/>
    <property type="match status" value="6"/>
</dbReference>
<dbReference type="Pfam" id="PF13041">
    <property type="entry name" value="PPR_2"/>
    <property type="match status" value="2"/>
</dbReference>
<evidence type="ECO:0000313" key="4">
    <source>
        <dbReference type="EMBL" id="KAL2343086.1"/>
    </source>
</evidence>
<feature type="repeat" description="PPR" evidence="3">
    <location>
        <begin position="125"/>
        <end position="159"/>
    </location>
</feature>
<feature type="repeat" description="PPR" evidence="3">
    <location>
        <begin position="386"/>
        <end position="421"/>
    </location>
</feature>
<comment type="caution">
    <text evidence="4">The sequence shown here is derived from an EMBL/GenBank/DDBJ whole genome shotgun (WGS) entry which is preliminary data.</text>
</comment>
<keyword evidence="5" id="KW-1185">Reference proteome</keyword>